<proteinExistence type="predicted"/>
<protein>
    <submittedName>
        <fullName evidence="4">Chitobiase/beta-hexosaminidase C-terminal domain-containing protein</fullName>
    </submittedName>
</protein>
<feature type="domain" description="HYR" evidence="2">
    <location>
        <begin position="477"/>
        <end position="563"/>
    </location>
</feature>
<keyword evidence="1" id="KW-0677">Repeat</keyword>
<sequence>MLVLNILVSVPAANSARAATIPGACNCVIFRLDDVQDFWLNTVQVAVMDRFIDRNEKLNIGAVMNFIGNDSSVVNKVRAGLLSGQFELASHAWDHVDYTTLSPQEQHDTLQRANQKMVALWGTSAMVFIPPYNIYNNATLTALQSLDMKMISAEFDQELLSIYNPDEPDSPDNKVYKAIPGSDIADSFGIYHLPEVIGFYTYEDTMPAKNPVNTIADRINATIASYGYAVVTLHPQDFAVKSNGVPVNPAQVNSAEIADLDTLIDNIHAQGYVIKSYSEVTNVPPPTITDITPPEFTPPIDLPVVSSSQLTIINDLGPYSVLDNVDPDPEVTNDAPPAGFPQGITKVTWKATDESNNFVQKIQYVTVQANADTVRPTVAITEPQNNSHKGGPTAGVNIMVTGKASDSQTGIKKVEVRTNGTAYKPAAPGSDGNWTSWSFSLPISKSGVYNVTAKAEDFWGLNQWAYSLVTVTLGANVDVDAPQITAPPPFTKEATGILTPVSRAELTEPEVHDNVDLDPTVTNNAPGGAEGSGFTVGTHIVTWRAEDDAGNVATANQTVTITAASPVLPKPKAGAYNAPQSVTLTPLLANSTIHYTTDGSTPTANSTTYTGPIQISKSTDLKLIAVDLQGDAGNVTTLSYVIDTTAPTVTASPAGGTYSTAQSVVLAPSESNSTKIYYTTDGSTPTTSSTEYVTSIAIASTTTLKFVAKDSVGNLGPVGTENYVINVVSSGSGGGGGGGGGGGVGSGGSMTVGGEVFTYPDSHFVTHQLDKIKFVSFGVVSPQNSNVVLTTAAPGQQVSISATFKNYQNKPQNYVYITQVEKNGITFRIDWQAGAVNTGQTETVSRSWTTPVEPGNYAIKLFVWDKLSGSPAALSEVGTSRISVTEPANTAEVAVPPQS</sequence>
<dbReference type="Gene3D" id="3.20.20.370">
    <property type="entry name" value="Glycoside hydrolase/deacetylase"/>
    <property type="match status" value="1"/>
</dbReference>
<dbReference type="PROSITE" id="PS50825">
    <property type="entry name" value="HYR"/>
    <property type="match status" value="1"/>
</dbReference>
<dbReference type="InterPro" id="IPR003410">
    <property type="entry name" value="HYR_dom"/>
</dbReference>
<dbReference type="Proteomes" id="UP001059771">
    <property type="component" value="Chromosome"/>
</dbReference>
<dbReference type="GO" id="GO:0005975">
    <property type="term" value="P:carbohydrate metabolic process"/>
    <property type="evidence" value="ECO:0007669"/>
    <property type="project" value="InterPro"/>
</dbReference>
<evidence type="ECO:0000313" key="4">
    <source>
        <dbReference type="EMBL" id="UVS70604.1"/>
    </source>
</evidence>
<evidence type="ECO:0000259" key="3">
    <source>
        <dbReference type="PROSITE" id="PS51677"/>
    </source>
</evidence>
<feature type="domain" description="NodB homology" evidence="3">
    <location>
        <begin position="26"/>
        <end position="275"/>
    </location>
</feature>
<dbReference type="SUPFAM" id="SSF81296">
    <property type="entry name" value="E set domains"/>
    <property type="match status" value="1"/>
</dbReference>
<dbReference type="Pfam" id="PF13290">
    <property type="entry name" value="CHB_HEX_C_1"/>
    <property type="match status" value="2"/>
</dbReference>
<organism evidence="4">
    <name type="scientific">Nitrososphaera viennensis</name>
    <dbReference type="NCBI Taxonomy" id="1034015"/>
    <lineage>
        <taxon>Archaea</taxon>
        <taxon>Nitrososphaerota</taxon>
        <taxon>Nitrososphaeria</taxon>
        <taxon>Nitrososphaerales</taxon>
        <taxon>Nitrososphaeraceae</taxon>
        <taxon>Nitrososphaera</taxon>
    </lineage>
</organism>
<evidence type="ECO:0000259" key="2">
    <source>
        <dbReference type="PROSITE" id="PS50825"/>
    </source>
</evidence>
<dbReference type="RefSeq" id="WP_227717528.1">
    <property type="nucleotide sequence ID" value="NZ_CP103305.1"/>
</dbReference>
<name>A0A977IGH8_9ARCH</name>
<dbReference type="Pfam" id="PF01522">
    <property type="entry name" value="Polysacc_deac_1"/>
    <property type="match status" value="1"/>
</dbReference>
<dbReference type="InterPro" id="IPR014756">
    <property type="entry name" value="Ig_E-set"/>
</dbReference>
<dbReference type="Gene3D" id="2.60.40.10">
    <property type="entry name" value="Immunoglobulins"/>
    <property type="match status" value="3"/>
</dbReference>
<dbReference type="InterPro" id="IPR013783">
    <property type="entry name" value="Ig-like_fold"/>
</dbReference>
<dbReference type="AlphaFoldDB" id="A0A977IGH8"/>
<dbReference type="GO" id="GO:0016810">
    <property type="term" value="F:hydrolase activity, acting on carbon-nitrogen (but not peptide) bonds"/>
    <property type="evidence" value="ECO:0007669"/>
    <property type="project" value="InterPro"/>
</dbReference>
<dbReference type="PROSITE" id="PS51677">
    <property type="entry name" value="NODB"/>
    <property type="match status" value="1"/>
</dbReference>
<accession>A0A977IGH8</accession>
<dbReference type="SUPFAM" id="SSF88713">
    <property type="entry name" value="Glycoside hydrolase/deacetylase"/>
    <property type="match status" value="1"/>
</dbReference>
<dbReference type="InterPro" id="IPR002509">
    <property type="entry name" value="NODB_dom"/>
</dbReference>
<dbReference type="GeneID" id="74945559"/>
<evidence type="ECO:0000256" key="1">
    <source>
        <dbReference type="ARBA" id="ARBA00022737"/>
    </source>
</evidence>
<reference evidence="4" key="1">
    <citation type="submission" date="2022-08" db="EMBL/GenBank/DDBJ databases">
        <title>Dynamic responses of ammonia-oxidizing microbial communities induced by reactive oxygen species (ROS) in fluctuating redox aquifers.</title>
        <authorList>
            <person name="Wang P."/>
            <person name="Wang H."/>
        </authorList>
    </citation>
    <scope>NUCLEOTIDE SEQUENCE</scope>
    <source>
        <strain evidence="4">PLX03</strain>
    </source>
</reference>
<dbReference type="Pfam" id="PF02494">
    <property type="entry name" value="HYR"/>
    <property type="match status" value="1"/>
</dbReference>
<dbReference type="InterPro" id="IPR011330">
    <property type="entry name" value="Glyco_hydro/deAcase_b/a-brl"/>
</dbReference>
<dbReference type="EMBL" id="CP103305">
    <property type="protein sequence ID" value="UVS70604.1"/>
    <property type="molecule type" value="Genomic_DNA"/>
</dbReference>
<dbReference type="InterPro" id="IPR059177">
    <property type="entry name" value="GH29D-like_dom"/>
</dbReference>
<gene>
    <name evidence="4" type="ORF">NWT39_01440</name>
</gene>